<evidence type="ECO:0000313" key="1">
    <source>
        <dbReference type="EMBL" id="MBA2846634.1"/>
    </source>
</evidence>
<name>A0A7J9NMI0_METMI</name>
<proteinExistence type="predicted"/>
<comment type="caution">
    <text evidence="1">The sequence shown here is derived from an EMBL/GenBank/DDBJ whole genome shotgun (WGS) entry which is preliminary data.</text>
</comment>
<gene>
    <name evidence="1" type="ORF">HNP88_000818</name>
</gene>
<protein>
    <submittedName>
        <fullName evidence="1">Uncharacterized protein</fullName>
    </submittedName>
</protein>
<dbReference type="RefSeq" id="WP_181492063.1">
    <property type="nucleotide sequence ID" value="NZ_JACDUJ010000001.1"/>
</dbReference>
<accession>A0A7J9NMI0</accession>
<dbReference type="Proteomes" id="UP000571854">
    <property type="component" value="Unassembled WGS sequence"/>
</dbReference>
<evidence type="ECO:0000313" key="2">
    <source>
        <dbReference type="Proteomes" id="UP000571854"/>
    </source>
</evidence>
<dbReference type="AlphaFoldDB" id="A0A7J9NMI0"/>
<dbReference type="EMBL" id="JACDUJ010000001">
    <property type="protein sequence ID" value="MBA2846634.1"/>
    <property type="molecule type" value="Genomic_DNA"/>
</dbReference>
<organism evidence="1 2">
    <name type="scientific">Methanococcus maripaludis</name>
    <name type="common">Methanococcus deltae</name>
    <dbReference type="NCBI Taxonomy" id="39152"/>
    <lineage>
        <taxon>Archaea</taxon>
        <taxon>Methanobacteriati</taxon>
        <taxon>Methanobacteriota</taxon>
        <taxon>Methanomada group</taxon>
        <taxon>Methanococci</taxon>
        <taxon>Methanococcales</taxon>
        <taxon>Methanococcaceae</taxon>
        <taxon>Methanococcus</taxon>
    </lineage>
</organism>
<reference evidence="1 2" key="1">
    <citation type="submission" date="2020-07" db="EMBL/GenBank/DDBJ databases">
        <title>Genomic Encyclopedia of Type Strains, Phase IV (KMG-V): Genome sequencing to study the core and pangenomes of soil and plant-associated prokaryotes.</title>
        <authorList>
            <person name="Whitman W."/>
        </authorList>
    </citation>
    <scope>NUCLEOTIDE SEQUENCE [LARGE SCALE GENOMIC DNA]</scope>
    <source>
        <strain evidence="1 2">A5</strain>
    </source>
</reference>
<sequence>MKSYYTCWPICPACGEPAISGNGLVELENHYNCSCGACFVKTCDLTGSTEFENTMEQINSFKNLDPEKIPLVSKIKFNHLETQYLNWIHNAPTGVHLITWPWRTVKFIPAVISELMEENNSKIVVIGKLPKDSIDGIVQPNLVESFENLAYIPERELESELKADRKKFSKKNIFEPAIRTKCRIAKVKDDIDRKFEVPFQSRIFEEYCNSEISECRSRLKTEYGSGRTSGPIRKITAVKGKGKSRTTSLNDEGILEVELHEEIFTPKLDYFDVMGFWTYITSENITVPKDVLNYQVIEDSFESPDLNSNLYFIDFGALNEKMIEKLEDINPDVVIIPDFDDFVQYISYRYKGFLEYFGSLDNKLCLFFSTRPHLRQAYFSKIDSNMPNTTVHTWDSENIFKKIFKKFRDEEPPRQNPVSTTWAESMHVNTDSKTEFNYESMEYMEDLDDFLSKFDFDNQMKKNLTYFMKSLQRSPLCPKGDFTISETLSRNLKGITLTYAGISSDLSEISREYTRTLKQYIDDIFSNEEDEYQNPLFNRLCELIGENLPSSNIQVIVNYWDVFGLKSLLKKKGFSEEIKHKKITITDWSKAGEFSENTLVISLVQPYGSTPLHDLKIPKVIFLGSTSSNNRLKKIITSKISDYKIRPIHVPGESEAVPELLKDIFDELDIDQDSEKELKEYFGEISFESSGTADYSNYSNNQETAHNKLENGDKAYLILNELGGLFIPLNSLIFVKSENNFEEINFDPGLNRIKNSLIGREILLDKNELYLSFKTLFMEIMVRNCYNCRFVHGDYKWDGFRDLFNDSIYWIKWLETFYNTSVEDHSYVYFQTKLSEQDLNAQNPEHIYGWWTNVEKITIDGVSYPLYATEHPKSLKDLKKVHDWISSEFESNVPFEDIEKSYYAAIMLQKIRRSSMKGQIHDIRLKPLHDMIKRELFGILSYSRIFKIGEIKQVEISKETVPFKVIPDYHQFVGKMY</sequence>